<dbReference type="PANTHER" id="PTHR13152">
    <property type="entry name" value="TFIIH, POLYPEPTIDE 4"/>
    <property type="match status" value="1"/>
</dbReference>
<comment type="caution">
    <text evidence="12">The sequence shown here is derived from an EMBL/GenBank/DDBJ whole genome shotgun (WGS) entry which is preliminary data.</text>
</comment>
<proteinExistence type="inferred from homology"/>
<keyword evidence="5" id="KW-0227">DNA damage</keyword>
<evidence type="ECO:0000256" key="1">
    <source>
        <dbReference type="ARBA" id="ARBA00002817"/>
    </source>
</evidence>
<comment type="similarity">
    <text evidence="3">Belongs to the TFB2 family.</text>
</comment>
<reference evidence="12 13" key="1">
    <citation type="journal article" date="2017" name="Environ. Microbiol.">
        <title>Decay of the glycolytic pathway and adaptation to intranuclear parasitism within Enterocytozoonidae microsporidia.</title>
        <authorList>
            <person name="Wiredu Boakye D."/>
            <person name="Jaroenlak P."/>
            <person name="Prachumwat A."/>
            <person name="Williams T.A."/>
            <person name="Bateman K.S."/>
            <person name="Itsathitphaisarn O."/>
            <person name="Sritunyalucksana K."/>
            <person name="Paszkiewicz K.H."/>
            <person name="Moore K.A."/>
            <person name="Stentiford G.D."/>
            <person name="Williams B.A."/>
        </authorList>
    </citation>
    <scope>NUCLEOTIDE SEQUENCE [LARGE SCALE GENOMIC DNA]</scope>
    <source>
        <strain evidence="12 13">GB1</strain>
    </source>
</reference>
<evidence type="ECO:0000256" key="2">
    <source>
        <dbReference type="ARBA" id="ARBA00004123"/>
    </source>
</evidence>
<dbReference type="GO" id="GO:0003690">
    <property type="term" value="F:double-stranded DNA binding"/>
    <property type="evidence" value="ECO:0007669"/>
    <property type="project" value="TreeGrafter"/>
</dbReference>
<evidence type="ECO:0000256" key="7">
    <source>
        <dbReference type="ARBA" id="ARBA00023163"/>
    </source>
</evidence>
<comment type="subcellular location">
    <subcellularLocation>
        <location evidence="2">Nucleus</location>
    </subcellularLocation>
</comment>
<evidence type="ECO:0000256" key="6">
    <source>
        <dbReference type="ARBA" id="ARBA00023015"/>
    </source>
</evidence>
<keyword evidence="6" id="KW-0805">Transcription regulation</keyword>
<evidence type="ECO:0000259" key="11">
    <source>
        <dbReference type="Pfam" id="PF18307"/>
    </source>
</evidence>
<dbReference type="Proteomes" id="UP000192639">
    <property type="component" value="Unassembled WGS sequence"/>
</dbReference>
<dbReference type="GO" id="GO:0006289">
    <property type="term" value="P:nucleotide-excision repair"/>
    <property type="evidence" value="ECO:0007669"/>
    <property type="project" value="InterPro"/>
</dbReference>
<evidence type="ECO:0000313" key="13">
    <source>
        <dbReference type="Proteomes" id="UP000192639"/>
    </source>
</evidence>
<dbReference type="GO" id="GO:0005675">
    <property type="term" value="C:transcription factor TFIIH holo complex"/>
    <property type="evidence" value="ECO:0007669"/>
    <property type="project" value="TreeGrafter"/>
</dbReference>
<feature type="domain" description="Transcription factor Tfb2 C-terminal" evidence="11">
    <location>
        <begin position="42"/>
        <end position="94"/>
    </location>
</feature>
<evidence type="ECO:0000256" key="4">
    <source>
        <dbReference type="ARBA" id="ARBA00021284"/>
    </source>
</evidence>
<name>A0A1Y1S6Q8_9MICR</name>
<dbReference type="GO" id="GO:0001671">
    <property type="term" value="F:ATPase activator activity"/>
    <property type="evidence" value="ECO:0007669"/>
    <property type="project" value="InterPro"/>
</dbReference>
<keyword evidence="8" id="KW-0234">DNA repair</keyword>
<dbReference type="VEuPathDB" id="MicrosporidiaDB:ECANGB1_1465"/>
<dbReference type="OrthoDB" id="364513at2759"/>
<evidence type="ECO:0000256" key="10">
    <source>
        <dbReference type="ARBA" id="ARBA00033337"/>
    </source>
</evidence>
<dbReference type="Gene3D" id="3.30.70.2610">
    <property type="match status" value="1"/>
</dbReference>
<gene>
    <name evidence="12" type="primary">TFB2</name>
    <name evidence="12" type="ORF">ECANGB1_1465</name>
</gene>
<dbReference type="EMBL" id="LWDP01000043">
    <property type="protein sequence ID" value="ORD93855.1"/>
    <property type="molecule type" value="Genomic_DNA"/>
</dbReference>
<evidence type="ECO:0000256" key="8">
    <source>
        <dbReference type="ARBA" id="ARBA00023204"/>
    </source>
</evidence>
<keyword evidence="9" id="KW-0539">Nucleus</keyword>
<sequence length="100" mass="12187">MIKGVLDEQKVANALDRQIEAEQLIKYLERHTVKSNNENVINQIRIWRNKRNRISRETGYLYDEFDNYNEYRNYIEKAGTDGIIYKNDEERMIFSRRRIV</sequence>
<dbReference type="InterPro" id="IPR040662">
    <property type="entry name" value="Tfb2_C"/>
</dbReference>
<evidence type="ECO:0000256" key="3">
    <source>
        <dbReference type="ARBA" id="ARBA00007132"/>
    </source>
</evidence>
<dbReference type="InterPro" id="IPR004598">
    <property type="entry name" value="TFIIH_p52/Tfb2"/>
</dbReference>
<evidence type="ECO:0000256" key="5">
    <source>
        <dbReference type="ARBA" id="ARBA00022763"/>
    </source>
</evidence>
<evidence type="ECO:0000256" key="9">
    <source>
        <dbReference type="ARBA" id="ARBA00023242"/>
    </source>
</evidence>
<keyword evidence="13" id="KW-1185">Reference proteome</keyword>
<protein>
    <recommendedName>
        <fullName evidence="4">General transcription and DNA repair factor IIH subunit TFB2</fullName>
    </recommendedName>
    <alternativeName>
        <fullName evidence="10">RNA polymerase II transcription factor B subunit 2</fullName>
    </alternativeName>
</protein>
<evidence type="ECO:0000313" key="12">
    <source>
        <dbReference type="EMBL" id="ORD93855.1"/>
    </source>
</evidence>
<keyword evidence="7" id="KW-0804">Transcription</keyword>
<dbReference type="PANTHER" id="PTHR13152:SF0">
    <property type="entry name" value="GENERAL TRANSCRIPTION FACTOR IIH SUBUNIT 4"/>
    <property type="match status" value="1"/>
</dbReference>
<dbReference type="Pfam" id="PF18307">
    <property type="entry name" value="Tfb2_C"/>
    <property type="match status" value="1"/>
</dbReference>
<comment type="function">
    <text evidence="1">Component of the general transcription and DNA repair factor IIH (TFIIH) core complex, which is involved in general and transcription-coupled nucleotide excision repair (NER) of damaged DNA and, when complexed to TFIIK, in RNA transcription by RNA polymerase II. In NER, TFIIH acts by opening DNA around the lesion to allow the excision of the damaged oligonucleotide and its replacement by a new DNA fragment. In transcription, TFIIH has an essential role in transcription initiation. When the pre-initiation complex (PIC) has been established, TFIIH is required for promoter opening and promoter escape. Phosphorylation of the C-terminal tail (CTD) of the largest subunit of RNA polymerase II by the kinase module TFIIK controls the initiation of transcription.</text>
</comment>
<dbReference type="GO" id="GO:0000439">
    <property type="term" value="C:transcription factor TFIIH core complex"/>
    <property type="evidence" value="ECO:0007669"/>
    <property type="project" value="InterPro"/>
</dbReference>
<dbReference type="AlphaFoldDB" id="A0A1Y1S6Q8"/>
<organism evidence="12 13">
    <name type="scientific">Enterospora canceri</name>
    <dbReference type="NCBI Taxonomy" id="1081671"/>
    <lineage>
        <taxon>Eukaryota</taxon>
        <taxon>Fungi</taxon>
        <taxon>Fungi incertae sedis</taxon>
        <taxon>Microsporidia</taxon>
        <taxon>Enterocytozoonidae</taxon>
        <taxon>Enterospora</taxon>
    </lineage>
</organism>
<accession>A0A1Y1S6Q8</accession>